<proteinExistence type="predicted"/>
<keyword evidence="4" id="KW-0539">Nucleus</keyword>
<dbReference type="SMART" id="SM00320">
    <property type="entry name" value="WD40"/>
    <property type="match status" value="8"/>
</dbReference>
<dbReference type="CDD" id="cd00200">
    <property type="entry name" value="WD40"/>
    <property type="match status" value="1"/>
</dbReference>
<dbReference type="PANTHER" id="PTHR19848">
    <property type="entry name" value="WD40 REPEAT PROTEIN"/>
    <property type="match status" value="1"/>
</dbReference>
<dbReference type="InterPro" id="IPR020472">
    <property type="entry name" value="WD40_PAC1"/>
</dbReference>
<keyword evidence="2 5" id="KW-0853">WD repeat</keyword>
<evidence type="ECO:0000256" key="4">
    <source>
        <dbReference type="ARBA" id="ARBA00023242"/>
    </source>
</evidence>
<dbReference type="EMBL" id="JAPFFF010000002">
    <property type="protein sequence ID" value="KAK8897340.1"/>
    <property type="molecule type" value="Genomic_DNA"/>
</dbReference>
<reference evidence="7 8" key="1">
    <citation type="submission" date="2024-04" db="EMBL/GenBank/DDBJ databases">
        <title>Tritrichomonas musculus Genome.</title>
        <authorList>
            <person name="Alves-Ferreira E."/>
            <person name="Grigg M."/>
            <person name="Lorenzi H."/>
            <person name="Galac M."/>
        </authorList>
    </citation>
    <scope>NUCLEOTIDE SEQUENCE [LARGE SCALE GENOMIC DNA]</scope>
    <source>
        <strain evidence="7 8">EAF2021</strain>
    </source>
</reference>
<dbReference type="Pfam" id="PF08154">
    <property type="entry name" value="NLE"/>
    <property type="match status" value="1"/>
</dbReference>
<feature type="repeat" description="WD" evidence="5">
    <location>
        <begin position="447"/>
        <end position="479"/>
    </location>
</feature>
<dbReference type="PROSITE" id="PS50294">
    <property type="entry name" value="WD_REPEATS_REGION"/>
    <property type="match status" value="5"/>
</dbReference>
<dbReference type="InterPro" id="IPR012972">
    <property type="entry name" value="NLE"/>
</dbReference>
<name>A0ABR2L1W3_9EUKA</name>
<keyword evidence="3" id="KW-0677">Repeat</keyword>
<sequence length="479" mass="52661">MEFLAQFVDNDGKPTGPQVSLPVSTSTLQMTELVNKFLENEEATPFSFYVDEEQIVGALDSVAQNVSSENVVKIVYRPESSFGVRPVSFCSATLPGHSHTVLCIAFSNTGLDLATGGGDGSVIFWDISTQSMRQKLPIKAKTWIQCINWHQDSEMLAVAGTDGCIRIIHRNKKDFNFSVHNEIQVSKAAIFAIQWEPLHFQDSHQYPRIAAATEKGELNIYCSKTGRKLVATSGHQKKIMGLAWGADGILFSSSHDRTVKAWDTNNGAEIAAYSAHSGAWRTLAISTAFVLRTGGYELGQLYKDSKDSKTAAIKRLEEHRKSSPVEMIAVGGEDCTISLLKFDLAGKKFIEVQRITGHLKTVNHVCFSPNGYWLSTASFDKTVKIFDGKTGKFICTLGKGRGRFTGSHMGPVYQLAWSPDSRKLVSASSDTTLKVWSIINQKLINDLPGHEDEVYGVDWCPSGAPVASGGKDKKVKLWR</sequence>
<dbReference type="InterPro" id="IPR036322">
    <property type="entry name" value="WD40_repeat_dom_sf"/>
</dbReference>
<feature type="repeat" description="WD" evidence="5">
    <location>
        <begin position="355"/>
        <end position="396"/>
    </location>
</feature>
<comment type="subcellular location">
    <subcellularLocation>
        <location evidence="1">Nucleus</location>
        <location evidence="1">Nucleolus</location>
    </subcellularLocation>
</comment>
<feature type="repeat" description="WD" evidence="5">
    <location>
        <begin position="94"/>
        <end position="135"/>
    </location>
</feature>
<feature type="repeat" description="WD" evidence="5">
    <location>
        <begin position="405"/>
        <end position="446"/>
    </location>
</feature>
<dbReference type="PROSITE" id="PS00678">
    <property type="entry name" value="WD_REPEATS_1"/>
    <property type="match status" value="2"/>
</dbReference>
<protein>
    <submittedName>
        <fullName evidence="7">Notchless protein 1</fullName>
    </submittedName>
</protein>
<evidence type="ECO:0000313" key="8">
    <source>
        <dbReference type="Proteomes" id="UP001470230"/>
    </source>
</evidence>
<evidence type="ECO:0000259" key="6">
    <source>
        <dbReference type="Pfam" id="PF08154"/>
    </source>
</evidence>
<dbReference type="SUPFAM" id="SSF50978">
    <property type="entry name" value="WD40 repeat-like"/>
    <property type="match status" value="1"/>
</dbReference>
<evidence type="ECO:0000256" key="3">
    <source>
        <dbReference type="ARBA" id="ARBA00022737"/>
    </source>
</evidence>
<dbReference type="Proteomes" id="UP001470230">
    <property type="component" value="Unassembled WGS sequence"/>
</dbReference>
<dbReference type="InterPro" id="IPR001632">
    <property type="entry name" value="WD40_G-protein_beta-like"/>
</dbReference>
<comment type="caution">
    <text evidence="7">The sequence shown here is derived from an EMBL/GenBank/DDBJ whole genome shotgun (WGS) entry which is preliminary data.</text>
</comment>
<dbReference type="PRINTS" id="PR00320">
    <property type="entry name" value="GPROTEINBRPT"/>
</dbReference>
<dbReference type="Pfam" id="PF00400">
    <property type="entry name" value="WD40"/>
    <property type="match status" value="6"/>
</dbReference>
<feature type="repeat" description="WD" evidence="5">
    <location>
        <begin position="232"/>
        <end position="272"/>
    </location>
</feature>
<gene>
    <name evidence="7" type="ORF">M9Y10_015282</name>
</gene>
<evidence type="ECO:0000256" key="5">
    <source>
        <dbReference type="PROSITE-ProRule" id="PRU00221"/>
    </source>
</evidence>
<accession>A0ABR2L1W3</accession>
<dbReference type="InterPro" id="IPR019775">
    <property type="entry name" value="WD40_repeat_CS"/>
</dbReference>
<evidence type="ECO:0000256" key="1">
    <source>
        <dbReference type="ARBA" id="ARBA00004604"/>
    </source>
</evidence>
<evidence type="ECO:0000313" key="7">
    <source>
        <dbReference type="EMBL" id="KAK8897340.1"/>
    </source>
</evidence>
<dbReference type="InterPro" id="IPR015943">
    <property type="entry name" value="WD40/YVTN_repeat-like_dom_sf"/>
</dbReference>
<keyword evidence="8" id="KW-1185">Reference proteome</keyword>
<dbReference type="PRINTS" id="PR00319">
    <property type="entry name" value="GPROTEINB"/>
</dbReference>
<dbReference type="PANTHER" id="PTHR19848:SF0">
    <property type="entry name" value="NOTCHLESS PROTEIN HOMOLOG 1"/>
    <property type="match status" value="1"/>
</dbReference>
<evidence type="ECO:0000256" key="2">
    <source>
        <dbReference type="ARBA" id="ARBA00022574"/>
    </source>
</evidence>
<dbReference type="InterPro" id="IPR001680">
    <property type="entry name" value="WD40_rpt"/>
</dbReference>
<feature type="domain" description="NLE" evidence="6">
    <location>
        <begin position="4"/>
        <end position="61"/>
    </location>
</feature>
<organism evidence="7 8">
    <name type="scientific">Tritrichomonas musculus</name>
    <dbReference type="NCBI Taxonomy" id="1915356"/>
    <lineage>
        <taxon>Eukaryota</taxon>
        <taxon>Metamonada</taxon>
        <taxon>Parabasalia</taxon>
        <taxon>Tritrichomonadida</taxon>
        <taxon>Tritrichomonadidae</taxon>
        <taxon>Tritrichomonas</taxon>
    </lineage>
</organism>
<dbReference type="PROSITE" id="PS50082">
    <property type="entry name" value="WD_REPEATS_2"/>
    <property type="match status" value="5"/>
</dbReference>
<dbReference type="Gene3D" id="2.130.10.10">
    <property type="entry name" value="YVTN repeat-like/Quinoprotein amine dehydrogenase"/>
    <property type="match status" value="1"/>
</dbReference>